<dbReference type="AlphaFoldDB" id="A0A1S8ETC7"/>
<evidence type="ECO:0000313" key="2">
    <source>
        <dbReference type="Proteomes" id="UP000235881"/>
    </source>
</evidence>
<accession>A0A1S8ETC7</accession>
<proteinExistence type="predicted"/>
<dbReference type="RefSeq" id="WP_043296666.1">
    <property type="nucleotide sequence ID" value="NZ_CP065721.1"/>
</dbReference>
<evidence type="ECO:0000313" key="1">
    <source>
        <dbReference type="EMBL" id="PNF75262.1"/>
    </source>
</evidence>
<evidence type="ECO:0008006" key="3">
    <source>
        <dbReference type="Google" id="ProtNLM"/>
    </source>
</evidence>
<keyword evidence="2" id="KW-1185">Reference proteome</keyword>
<dbReference type="EMBL" id="POUK01000007">
    <property type="protein sequence ID" value="PNF75262.1"/>
    <property type="molecule type" value="Genomic_DNA"/>
</dbReference>
<dbReference type="Proteomes" id="UP000235881">
    <property type="component" value="Unassembled WGS sequence"/>
</dbReference>
<name>A0A1S8ETC7_9GAMM</name>
<dbReference type="InterPro" id="IPR011990">
    <property type="entry name" value="TPR-like_helical_dom_sf"/>
</dbReference>
<dbReference type="PROSITE" id="PS51257">
    <property type="entry name" value="PROKAR_LIPOPROTEIN"/>
    <property type="match status" value="1"/>
</dbReference>
<gene>
    <name evidence="1" type="ORF">CXK95_16775</name>
</gene>
<reference evidence="1 2" key="1">
    <citation type="submission" date="2018-01" db="EMBL/GenBank/DDBJ databases">
        <title>Denitrification phenotypes of diverse strains of Pseudomonas stutzeri.</title>
        <authorList>
            <person name="Milligan D.A."/>
            <person name="Bergaust L."/>
            <person name="Bakken L.R."/>
            <person name="Frostegard A."/>
        </authorList>
    </citation>
    <scope>NUCLEOTIDE SEQUENCE [LARGE SCALE GENOMIC DNA]</scope>
    <source>
        <strain evidence="1 2">DSM 50238</strain>
    </source>
</reference>
<sequence>MRHALAIALLMLLGGCASQSCDQPWSDSRCRAERLLYQNDLLQAKILIASGDEEGYELADALLDRSAPQDRRGETEFYQALLMIRLGPEPSEVLHLLEKAKDKGHPHAVALLYKIYMEPYLVDERDIAKADAYREAYAQLDVAQSGYPSFEKALALVSQLVEPPPPAAEYRAPCPQYCLEQAQQPR</sequence>
<organism evidence="1 2">
    <name type="scientific">Stutzerimonas degradans</name>
    <dbReference type="NCBI Taxonomy" id="2968968"/>
    <lineage>
        <taxon>Bacteria</taxon>
        <taxon>Pseudomonadati</taxon>
        <taxon>Pseudomonadota</taxon>
        <taxon>Gammaproteobacteria</taxon>
        <taxon>Pseudomonadales</taxon>
        <taxon>Pseudomonadaceae</taxon>
        <taxon>Stutzerimonas</taxon>
    </lineage>
</organism>
<dbReference type="Gene3D" id="1.25.40.10">
    <property type="entry name" value="Tetratricopeptide repeat domain"/>
    <property type="match status" value="1"/>
</dbReference>
<comment type="caution">
    <text evidence="1">The sequence shown here is derived from an EMBL/GenBank/DDBJ whole genome shotgun (WGS) entry which is preliminary data.</text>
</comment>
<protein>
    <recommendedName>
        <fullName evidence="3">Sel1 repeat family protein</fullName>
    </recommendedName>
</protein>